<protein>
    <submittedName>
        <fullName evidence="2">Uncharacterized protein</fullName>
    </submittedName>
</protein>
<keyword evidence="3" id="KW-1185">Reference proteome</keyword>
<sequence length="347" mass="36563">MISALVFTPGFSLVVALLVFACILVVGRLRGRAPVPPQVGDERGGPARAADRTIARRRRFLHRLALVAPWVIVAPFVVTEALPFVDVFLRYTAPALAVAFPGDPLDVRWWVYAAPPAAATVCFAVVFVVLSHERAHPEVPVTPVVRRGWAHFVSRRDAAVATAALALFVLTALIAGGASSPDDNGWFSRLEIPVGETGPGSMTFFGWAYSVPALVAIAVLTALVVGSLRNDSFRPFVRPETVGAETAARRDTAALLTRLFIATILLTLGGAWFMIGGAGTGAVGVGIPGFGMFMFSAGYASFAPAFVVAGVALQAAAVVLLLLTIRMRRRLGQMPAAPAHLSTDVAA</sequence>
<name>A0A8J3M258_9MICO</name>
<keyword evidence="1" id="KW-1133">Transmembrane helix</keyword>
<evidence type="ECO:0000256" key="1">
    <source>
        <dbReference type="SAM" id="Phobius"/>
    </source>
</evidence>
<feature type="transmembrane region" description="Helical" evidence="1">
    <location>
        <begin position="158"/>
        <end position="178"/>
    </location>
</feature>
<feature type="transmembrane region" description="Helical" evidence="1">
    <location>
        <begin position="64"/>
        <end position="89"/>
    </location>
</feature>
<reference evidence="2" key="2">
    <citation type="submission" date="2020-09" db="EMBL/GenBank/DDBJ databases">
        <authorList>
            <person name="Sun Q."/>
            <person name="Zhou Y."/>
        </authorList>
    </citation>
    <scope>NUCLEOTIDE SEQUENCE</scope>
    <source>
        <strain evidence="2">CGMCC 1.16548</strain>
    </source>
</reference>
<keyword evidence="1" id="KW-0812">Transmembrane</keyword>
<feature type="transmembrane region" description="Helical" evidence="1">
    <location>
        <begin position="6"/>
        <end position="26"/>
    </location>
</feature>
<reference evidence="2" key="1">
    <citation type="journal article" date="2014" name="Int. J. Syst. Evol. Microbiol.">
        <title>Complete genome sequence of Corynebacterium casei LMG S-19264T (=DSM 44701T), isolated from a smear-ripened cheese.</title>
        <authorList>
            <consortium name="US DOE Joint Genome Institute (JGI-PGF)"/>
            <person name="Walter F."/>
            <person name="Albersmeier A."/>
            <person name="Kalinowski J."/>
            <person name="Ruckert C."/>
        </authorList>
    </citation>
    <scope>NUCLEOTIDE SEQUENCE</scope>
    <source>
        <strain evidence="2">CGMCC 1.16548</strain>
    </source>
</reference>
<feature type="transmembrane region" description="Helical" evidence="1">
    <location>
        <begin position="299"/>
        <end position="325"/>
    </location>
</feature>
<dbReference type="Proteomes" id="UP000617531">
    <property type="component" value="Unassembled WGS sequence"/>
</dbReference>
<comment type="caution">
    <text evidence="2">The sequence shown here is derived from an EMBL/GenBank/DDBJ whole genome shotgun (WGS) entry which is preliminary data.</text>
</comment>
<gene>
    <name evidence="2" type="ORF">GCM10011600_03540</name>
</gene>
<evidence type="ECO:0000313" key="3">
    <source>
        <dbReference type="Proteomes" id="UP000617531"/>
    </source>
</evidence>
<keyword evidence="1" id="KW-0472">Membrane</keyword>
<feature type="transmembrane region" description="Helical" evidence="1">
    <location>
        <begin position="259"/>
        <end position="287"/>
    </location>
</feature>
<feature type="transmembrane region" description="Helical" evidence="1">
    <location>
        <begin position="109"/>
        <end position="130"/>
    </location>
</feature>
<dbReference type="AlphaFoldDB" id="A0A8J3M258"/>
<accession>A0A8J3M258</accession>
<dbReference type="EMBL" id="BNAI01000001">
    <property type="protein sequence ID" value="GHF06231.1"/>
    <property type="molecule type" value="Genomic_DNA"/>
</dbReference>
<organism evidence="2 3">
    <name type="scientific">Pseudolysinimonas yzui</name>
    <dbReference type="NCBI Taxonomy" id="2708254"/>
    <lineage>
        <taxon>Bacteria</taxon>
        <taxon>Bacillati</taxon>
        <taxon>Actinomycetota</taxon>
        <taxon>Actinomycetes</taxon>
        <taxon>Micrococcales</taxon>
        <taxon>Microbacteriaceae</taxon>
        <taxon>Pseudolysinimonas</taxon>
    </lineage>
</organism>
<proteinExistence type="predicted"/>
<feature type="transmembrane region" description="Helical" evidence="1">
    <location>
        <begin position="207"/>
        <end position="228"/>
    </location>
</feature>
<evidence type="ECO:0000313" key="2">
    <source>
        <dbReference type="EMBL" id="GHF06231.1"/>
    </source>
</evidence>